<evidence type="ECO:0000313" key="1">
    <source>
        <dbReference type="EMBL" id="RDS77572.1"/>
    </source>
</evidence>
<proteinExistence type="predicted"/>
<reference evidence="1 2" key="1">
    <citation type="submission" date="2018-07" db="EMBL/GenBank/DDBJ databases">
        <title>Erythrobacter nanhaiensis sp. nov., a novel member of the genus Erythrobacter isolated from the South China Sea.</title>
        <authorList>
            <person name="Chen X."/>
            <person name="Liu J."/>
        </authorList>
    </citation>
    <scope>NUCLEOTIDE SEQUENCE [LARGE SCALE GENOMIC DNA]</scope>
    <source>
        <strain evidence="1 2">S-5</strain>
    </source>
</reference>
<dbReference type="AlphaFoldDB" id="A0A395LKV9"/>
<gene>
    <name evidence="1" type="ORF">DL238_08115</name>
</gene>
<sequence>MNEAPALSADAVTDWVDARDIEVDSDYPVSKNVWGVFYTYLFFQEFRLSGGKLDPEPIRVKEINLIRTVDNRAAFEFTVARKQYFPADDEGCNGLFVHPEYYERTETAFIARFHNNRLEGFRDFPEWFA</sequence>
<organism evidence="1 2">
    <name type="scientific">Alteriqipengyuania lutimaris</name>
    <dbReference type="NCBI Taxonomy" id="1538146"/>
    <lineage>
        <taxon>Bacteria</taxon>
        <taxon>Pseudomonadati</taxon>
        <taxon>Pseudomonadota</taxon>
        <taxon>Alphaproteobacteria</taxon>
        <taxon>Sphingomonadales</taxon>
        <taxon>Erythrobacteraceae</taxon>
        <taxon>Alteriqipengyuania</taxon>
    </lineage>
</organism>
<comment type="caution">
    <text evidence="1">The sequence shown here is derived from an EMBL/GenBank/DDBJ whole genome shotgun (WGS) entry which is preliminary data.</text>
</comment>
<dbReference type="EMBL" id="QRBB01000001">
    <property type="protein sequence ID" value="RDS77572.1"/>
    <property type="molecule type" value="Genomic_DNA"/>
</dbReference>
<evidence type="ECO:0000313" key="2">
    <source>
        <dbReference type="Proteomes" id="UP000254101"/>
    </source>
</evidence>
<keyword evidence="2" id="KW-1185">Reference proteome</keyword>
<protein>
    <submittedName>
        <fullName evidence="1">Uncharacterized protein</fullName>
    </submittedName>
</protein>
<name>A0A395LKV9_9SPHN</name>
<accession>A0A395LKV9</accession>
<dbReference type="Proteomes" id="UP000254101">
    <property type="component" value="Unassembled WGS sequence"/>
</dbReference>